<dbReference type="OrthoDB" id="9991317at2759"/>
<evidence type="ECO:0000256" key="1">
    <source>
        <dbReference type="SAM" id="MobiDB-lite"/>
    </source>
</evidence>
<accession>A0A8H6TLN1</accession>
<dbReference type="InterPro" id="IPR019734">
    <property type="entry name" value="TPR_rpt"/>
</dbReference>
<proteinExistence type="predicted"/>
<dbReference type="AlphaFoldDB" id="A0A8H6TLN1"/>
<evidence type="ECO:0000313" key="3">
    <source>
        <dbReference type="Proteomes" id="UP000613580"/>
    </source>
</evidence>
<dbReference type="EMBL" id="JACAZE010000003">
    <property type="protein sequence ID" value="KAF7318926.1"/>
    <property type="molecule type" value="Genomic_DNA"/>
</dbReference>
<feature type="region of interest" description="Disordered" evidence="1">
    <location>
        <begin position="1"/>
        <end position="52"/>
    </location>
</feature>
<dbReference type="PANTHER" id="PTHR23082">
    <property type="entry name" value="TRANSCRIPTION INITIATION FACTOR IIIC TFIIIC , POLYPEPTIDE 3-RELATED"/>
    <property type="match status" value="1"/>
</dbReference>
<evidence type="ECO:0008006" key="4">
    <source>
        <dbReference type="Google" id="ProtNLM"/>
    </source>
</evidence>
<dbReference type="SMART" id="SM00028">
    <property type="entry name" value="TPR"/>
    <property type="match status" value="5"/>
</dbReference>
<dbReference type="InterPro" id="IPR011990">
    <property type="entry name" value="TPR-like_helical_dom_sf"/>
</dbReference>
<dbReference type="Proteomes" id="UP000613580">
    <property type="component" value="Unassembled WGS sequence"/>
</dbReference>
<comment type="caution">
    <text evidence="2">The sequence shown here is derived from an EMBL/GenBank/DDBJ whole genome shotgun (WGS) entry which is preliminary data.</text>
</comment>
<sequence length="933" mass="105179">MSFATTFDQSLPELPDEEEEEDPSSSSESSPDASEDESDNEVPEKDESNAELLIEGEFDRLVDNIKLQQGPSTGLLSKDWDFNIQDQDAQFRDDLRAASGVGKRRNKKKGRAPGPVLSYEVKSLLGDGNQAYVDGNIPETIRIMLEVIRIEPRAASPWSVLAQCHEDMGQHQQALQLRIMAAHLRHDEEEWERLAQQSKELGYTRQAIYCLGKLVSLDPTNINAQWDRALLSRELGDYKTTRNAFLNILKLYPHDLTVLSELRTILIELSDLETCMTLFTAAFQHYQGVYPSGHGPHPTTQEDVPGGGFGYLELLVLADLLNTTGAYGRAVDVIRQGVRWLQGRSLQRYWDICDDDREYDVPETPRLIENGPQPGYFPLDINVRHRLLIARIKMGELEEAKLHAATLLSEDILDYAPLFVEVADAYFEREQYAEARPIYETLGAETTTSSLYILLQTAACLRMLNELRESAEVYEYIRVFEPTDNEAKLKLAEIYEILNEPRKALELVYEVIDSRKRNPGDSRTPEAREPSPSDAQAPSASLFTESAAADKATTSRSTKSRMSTEALKQFELEMESETIKGQQRLIELYPSIRKDEEPNEAEREWLILAEKLVEAFRETRQLFSTSRTAFRGMFPHRGKRPKNSEADQLRLASRLQLELACAITAKEAPVIVDQCRKIFGAYQFNNEGLRIFLAVMSSGLHTTDAFISSPLQKAIARDMRLAHVAATNPEQIRWFSHSKRFGTTNSSKGDDDDDAQADDAGAAASSNSGTLPEVAKKLNPVIITLYGQMCVAAKSYQSAIYYLLQAYELCPQDPVICISLAVASLGRAMQRQSDNRHHLVTQAMAMLTQYRHLRTEAENGLGEIDFNFGRAFHQLGLFTHAAKHYTRVLEQAENIESRYNTVAQEAAYNLAFIYVTTGATALAKQIYRRWLSI</sequence>
<dbReference type="PANTHER" id="PTHR23082:SF0">
    <property type="entry name" value="GENERAL TRANSCRIPTION FACTOR 3C POLYPEPTIDE 3"/>
    <property type="match status" value="1"/>
</dbReference>
<evidence type="ECO:0000313" key="2">
    <source>
        <dbReference type="EMBL" id="KAF7318926.1"/>
    </source>
</evidence>
<dbReference type="GO" id="GO:0006383">
    <property type="term" value="P:transcription by RNA polymerase III"/>
    <property type="evidence" value="ECO:0007669"/>
    <property type="project" value="InterPro"/>
</dbReference>
<dbReference type="GO" id="GO:0000127">
    <property type="term" value="C:transcription factor TFIIIC complex"/>
    <property type="evidence" value="ECO:0007669"/>
    <property type="project" value="TreeGrafter"/>
</dbReference>
<feature type="compositionally biased region" description="Acidic residues" evidence="1">
    <location>
        <begin position="14"/>
        <end position="23"/>
    </location>
</feature>
<dbReference type="SUPFAM" id="SSF48452">
    <property type="entry name" value="TPR-like"/>
    <property type="match status" value="3"/>
</dbReference>
<feature type="region of interest" description="Disordered" evidence="1">
    <location>
        <begin position="516"/>
        <end position="562"/>
    </location>
</feature>
<keyword evidence="3" id="KW-1185">Reference proteome</keyword>
<feature type="compositionally biased region" description="Basic and acidic residues" evidence="1">
    <location>
        <begin position="516"/>
        <end position="531"/>
    </location>
</feature>
<reference evidence="2" key="1">
    <citation type="submission" date="2020-05" db="EMBL/GenBank/DDBJ databases">
        <title>Mycena genomes resolve the evolution of fungal bioluminescence.</title>
        <authorList>
            <person name="Tsai I.J."/>
        </authorList>
    </citation>
    <scope>NUCLEOTIDE SEQUENCE</scope>
    <source>
        <strain evidence="2">110903Hualien_Pintung</strain>
    </source>
</reference>
<feature type="compositionally biased region" description="Low complexity" evidence="1">
    <location>
        <begin position="532"/>
        <end position="562"/>
    </location>
</feature>
<gene>
    <name evidence="2" type="ORF">HMN09_00228400</name>
</gene>
<dbReference type="InterPro" id="IPR039340">
    <property type="entry name" value="Tfc4/TFIIIC-102/Sfc4"/>
</dbReference>
<name>A0A8H6TLN1_MYCCL</name>
<feature type="region of interest" description="Disordered" evidence="1">
    <location>
        <begin position="743"/>
        <end position="769"/>
    </location>
</feature>
<organism evidence="2 3">
    <name type="scientific">Mycena chlorophos</name>
    <name type="common">Agaric fungus</name>
    <name type="synonym">Agaricus chlorophos</name>
    <dbReference type="NCBI Taxonomy" id="658473"/>
    <lineage>
        <taxon>Eukaryota</taxon>
        <taxon>Fungi</taxon>
        <taxon>Dikarya</taxon>
        <taxon>Basidiomycota</taxon>
        <taxon>Agaricomycotina</taxon>
        <taxon>Agaricomycetes</taxon>
        <taxon>Agaricomycetidae</taxon>
        <taxon>Agaricales</taxon>
        <taxon>Marasmiineae</taxon>
        <taxon>Mycenaceae</taxon>
        <taxon>Mycena</taxon>
    </lineage>
</organism>
<dbReference type="Gene3D" id="1.25.40.10">
    <property type="entry name" value="Tetratricopeptide repeat domain"/>
    <property type="match status" value="3"/>
</dbReference>
<protein>
    <recommendedName>
        <fullName evidence="4">TPR-like protein</fullName>
    </recommendedName>
</protein>